<proteinExistence type="predicted"/>
<evidence type="ECO:0000259" key="3">
    <source>
        <dbReference type="Pfam" id="PF01648"/>
    </source>
</evidence>
<dbReference type="OrthoDB" id="15433at2759"/>
<protein>
    <recommendedName>
        <fullName evidence="3">4'-phosphopantetheinyl transferase domain-containing protein</fullName>
    </recommendedName>
</protein>
<dbReference type="AlphaFoldDB" id="A0A6A5Y324"/>
<dbReference type="GeneID" id="54289085"/>
<dbReference type="Proteomes" id="UP000799778">
    <property type="component" value="Unassembled WGS sequence"/>
</dbReference>
<sequence length="214" mass="23598">MPPRPFPYPLKIGTDICSIQRIQSILTANVRRECEGSKSREPLKRFLSKIFTYPECQFFYDRFGPVEAAYNNIGQVSQYLAGRWAAKEACRKACGHLGKSNGLHSIMILPSNSSSQQKGGPQGLILRHRLPSRPPHPSDATSSSTELERTVFNIEDVEGQFCEVSITHDGQYAQAVALVPSVPKEWWQASSNAAADVESKLNTGNTSMDPSGVE</sequence>
<dbReference type="GO" id="GO:0008897">
    <property type="term" value="F:holo-[acyl-carrier-protein] synthase activity"/>
    <property type="evidence" value="ECO:0007669"/>
    <property type="project" value="InterPro"/>
</dbReference>
<gene>
    <name evidence="4" type="ORF">BU24DRAFT_458991</name>
</gene>
<dbReference type="RefSeq" id="XP_033387640.1">
    <property type="nucleotide sequence ID" value="XM_033531688.1"/>
</dbReference>
<feature type="region of interest" description="Disordered" evidence="2">
    <location>
        <begin position="112"/>
        <end position="147"/>
    </location>
</feature>
<evidence type="ECO:0000256" key="1">
    <source>
        <dbReference type="ARBA" id="ARBA00022679"/>
    </source>
</evidence>
<dbReference type="SUPFAM" id="SSF56214">
    <property type="entry name" value="4'-phosphopantetheinyl transferase"/>
    <property type="match status" value="1"/>
</dbReference>
<feature type="domain" description="4'-phosphopantetheinyl transferase" evidence="3">
    <location>
        <begin position="12"/>
        <end position="117"/>
    </location>
</feature>
<evidence type="ECO:0000313" key="4">
    <source>
        <dbReference type="EMBL" id="KAF2019301.1"/>
    </source>
</evidence>
<keyword evidence="1" id="KW-0808">Transferase</keyword>
<dbReference type="EMBL" id="ML978067">
    <property type="protein sequence ID" value="KAF2019301.1"/>
    <property type="molecule type" value="Genomic_DNA"/>
</dbReference>
<reference evidence="4" key="1">
    <citation type="journal article" date="2020" name="Stud. Mycol.">
        <title>101 Dothideomycetes genomes: a test case for predicting lifestyles and emergence of pathogens.</title>
        <authorList>
            <person name="Haridas S."/>
            <person name="Albert R."/>
            <person name="Binder M."/>
            <person name="Bloem J."/>
            <person name="Labutti K."/>
            <person name="Salamov A."/>
            <person name="Andreopoulos B."/>
            <person name="Baker S."/>
            <person name="Barry K."/>
            <person name="Bills G."/>
            <person name="Bluhm B."/>
            <person name="Cannon C."/>
            <person name="Castanera R."/>
            <person name="Culley D."/>
            <person name="Daum C."/>
            <person name="Ezra D."/>
            <person name="Gonzalez J."/>
            <person name="Henrissat B."/>
            <person name="Kuo A."/>
            <person name="Liang C."/>
            <person name="Lipzen A."/>
            <person name="Lutzoni F."/>
            <person name="Magnuson J."/>
            <person name="Mondo S."/>
            <person name="Nolan M."/>
            <person name="Ohm R."/>
            <person name="Pangilinan J."/>
            <person name="Park H.-J."/>
            <person name="Ramirez L."/>
            <person name="Alfaro M."/>
            <person name="Sun H."/>
            <person name="Tritt A."/>
            <person name="Yoshinaga Y."/>
            <person name="Zwiers L.-H."/>
            <person name="Turgeon B."/>
            <person name="Goodwin S."/>
            <person name="Spatafora J."/>
            <person name="Crous P."/>
            <person name="Grigoriev I."/>
        </authorList>
    </citation>
    <scope>NUCLEOTIDE SEQUENCE</scope>
    <source>
        <strain evidence="4">CBS 175.79</strain>
    </source>
</reference>
<dbReference type="Gene3D" id="3.90.470.20">
    <property type="entry name" value="4'-phosphopantetheinyl transferase domain"/>
    <property type="match status" value="1"/>
</dbReference>
<dbReference type="InterPro" id="IPR037143">
    <property type="entry name" value="4-PPantetheinyl_Trfase_dom_sf"/>
</dbReference>
<accession>A0A6A5Y324</accession>
<evidence type="ECO:0000256" key="2">
    <source>
        <dbReference type="SAM" id="MobiDB-lite"/>
    </source>
</evidence>
<dbReference type="GO" id="GO:0000287">
    <property type="term" value="F:magnesium ion binding"/>
    <property type="evidence" value="ECO:0007669"/>
    <property type="project" value="InterPro"/>
</dbReference>
<organism evidence="4 5">
    <name type="scientific">Aaosphaeria arxii CBS 175.79</name>
    <dbReference type="NCBI Taxonomy" id="1450172"/>
    <lineage>
        <taxon>Eukaryota</taxon>
        <taxon>Fungi</taxon>
        <taxon>Dikarya</taxon>
        <taxon>Ascomycota</taxon>
        <taxon>Pezizomycotina</taxon>
        <taxon>Dothideomycetes</taxon>
        <taxon>Pleosporomycetidae</taxon>
        <taxon>Pleosporales</taxon>
        <taxon>Pleosporales incertae sedis</taxon>
        <taxon>Aaosphaeria</taxon>
    </lineage>
</organism>
<keyword evidence="5" id="KW-1185">Reference proteome</keyword>
<dbReference type="Pfam" id="PF01648">
    <property type="entry name" value="ACPS"/>
    <property type="match status" value="1"/>
</dbReference>
<dbReference type="InterPro" id="IPR008278">
    <property type="entry name" value="4-PPantetheinyl_Trfase_dom"/>
</dbReference>
<evidence type="ECO:0000313" key="5">
    <source>
        <dbReference type="Proteomes" id="UP000799778"/>
    </source>
</evidence>
<name>A0A6A5Y324_9PLEO</name>